<reference evidence="2 3" key="1">
    <citation type="submission" date="2018-03" db="EMBL/GenBank/DDBJ databases">
        <authorList>
            <person name="Guldener U."/>
        </authorList>
    </citation>
    <scope>NUCLEOTIDE SEQUENCE [LARGE SCALE GENOMIC DNA]</scope>
    <source>
        <strain evidence="2 3">DAOM196992</strain>
    </source>
</reference>
<proteinExistence type="predicted"/>
<keyword evidence="3" id="KW-1185">Reference proteome</keyword>
<name>A0A5C3F723_9BASI</name>
<dbReference type="EMBL" id="OOIP01000018">
    <property type="protein sequence ID" value="SPO40264.1"/>
    <property type="molecule type" value="Genomic_DNA"/>
</dbReference>
<feature type="compositionally biased region" description="Polar residues" evidence="1">
    <location>
        <begin position="81"/>
        <end position="93"/>
    </location>
</feature>
<feature type="region of interest" description="Disordered" evidence="1">
    <location>
        <begin position="1"/>
        <end position="27"/>
    </location>
</feature>
<evidence type="ECO:0000313" key="3">
    <source>
        <dbReference type="Proteomes" id="UP000323386"/>
    </source>
</evidence>
<dbReference type="AlphaFoldDB" id="A0A5C3F723"/>
<organism evidence="2 3">
    <name type="scientific">Pseudozyma flocculosa</name>
    <dbReference type="NCBI Taxonomy" id="84751"/>
    <lineage>
        <taxon>Eukaryota</taxon>
        <taxon>Fungi</taxon>
        <taxon>Dikarya</taxon>
        <taxon>Basidiomycota</taxon>
        <taxon>Ustilaginomycotina</taxon>
        <taxon>Ustilaginomycetes</taxon>
        <taxon>Ustilaginales</taxon>
        <taxon>Ustilaginaceae</taxon>
        <taxon>Pseudozyma</taxon>
    </lineage>
</organism>
<evidence type="ECO:0000256" key="1">
    <source>
        <dbReference type="SAM" id="MobiDB-lite"/>
    </source>
</evidence>
<feature type="compositionally biased region" description="Polar residues" evidence="1">
    <location>
        <begin position="7"/>
        <end position="17"/>
    </location>
</feature>
<evidence type="ECO:0000313" key="2">
    <source>
        <dbReference type="EMBL" id="SPO40264.1"/>
    </source>
</evidence>
<sequence>MHPAATGTGTAPCGSTQDPPPASPVPRLARLVSSRYSEGADQEAGPAARTKKMINARRTVATCMHAPKTEAESSRRLFGRTYSTLPRSGYSQT</sequence>
<dbReference type="Proteomes" id="UP000323386">
    <property type="component" value="Unassembled WGS sequence"/>
</dbReference>
<accession>A0A5C3F723</accession>
<protein>
    <submittedName>
        <fullName evidence="2">Uncharacterized protein</fullName>
    </submittedName>
</protein>
<gene>
    <name evidence="2" type="ORF">PSFLO_05746</name>
</gene>
<feature type="region of interest" description="Disordered" evidence="1">
    <location>
        <begin position="65"/>
        <end position="93"/>
    </location>
</feature>